<evidence type="ECO:0000313" key="3">
    <source>
        <dbReference type="Proteomes" id="UP000828390"/>
    </source>
</evidence>
<gene>
    <name evidence="2" type="ORF">DPMN_062841</name>
</gene>
<organism evidence="2 3">
    <name type="scientific">Dreissena polymorpha</name>
    <name type="common">Zebra mussel</name>
    <name type="synonym">Mytilus polymorpha</name>
    <dbReference type="NCBI Taxonomy" id="45954"/>
    <lineage>
        <taxon>Eukaryota</taxon>
        <taxon>Metazoa</taxon>
        <taxon>Spiralia</taxon>
        <taxon>Lophotrochozoa</taxon>
        <taxon>Mollusca</taxon>
        <taxon>Bivalvia</taxon>
        <taxon>Autobranchia</taxon>
        <taxon>Heteroconchia</taxon>
        <taxon>Euheterodonta</taxon>
        <taxon>Imparidentia</taxon>
        <taxon>Neoheterodontei</taxon>
        <taxon>Myida</taxon>
        <taxon>Dreissenoidea</taxon>
        <taxon>Dreissenidae</taxon>
        <taxon>Dreissena</taxon>
    </lineage>
</organism>
<dbReference type="AlphaFoldDB" id="A0A9D4CAB6"/>
<dbReference type="SUPFAM" id="SSF46689">
    <property type="entry name" value="Homeodomain-like"/>
    <property type="match status" value="1"/>
</dbReference>
<dbReference type="Gene3D" id="1.10.10.60">
    <property type="entry name" value="Homeodomain-like"/>
    <property type="match status" value="1"/>
</dbReference>
<dbReference type="EMBL" id="JAIWYP010000013">
    <property type="protein sequence ID" value="KAH3719956.1"/>
    <property type="molecule type" value="Genomic_DNA"/>
</dbReference>
<evidence type="ECO:0000259" key="1">
    <source>
        <dbReference type="Pfam" id="PF05225"/>
    </source>
</evidence>
<accession>A0A9D4CAB6</accession>
<dbReference type="GO" id="GO:0003677">
    <property type="term" value="F:DNA binding"/>
    <property type="evidence" value="ECO:0007669"/>
    <property type="project" value="InterPro"/>
</dbReference>
<dbReference type="Proteomes" id="UP000828390">
    <property type="component" value="Unassembled WGS sequence"/>
</dbReference>
<protein>
    <recommendedName>
        <fullName evidence="1">HTH psq-type domain-containing protein</fullName>
    </recommendedName>
</protein>
<feature type="domain" description="HTH psq-type" evidence="1">
    <location>
        <begin position="33"/>
        <end position="58"/>
    </location>
</feature>
<dbReference type="InterPro" id="IPR007889">
    <property type="entry name" value="HTH_Psq"/>
</dbReference>
<dbReference type="Pfam" id="PF05225">
    <property type="entry name" value="HTH_psq"/>
    <property type="match status" value="1"/>
</dbReference>
<reference evidence="2" key="1">
    <citation type="journal article" date="2019" name="bioRxiv">
        <title>The Genome of the Zebra Mussel, Dreissena polymorpha: A Resource for Invasive Species Research.</title>
        <authorList>
            <person name="McCartney M.A."/>
            <person name="Auch B."/>
            <person name="Kono T."/>
            <person name="Mallez S."/>
            <person name="Zhang Y."/>
            <person name="Obille A."/>
            <person name="Becker A."/>
            <person name="Abrahante J.E."/>
            <person name="Garbe J."/>
            <person name="Badalamenti J.P."/>
            <person name="Herman A."/>
            <person name="Mangelson H."/>
            <person name="Liachko I."/>
            <person name="Sullivan S."/>
            <person name="Sone E.D."/>
            <person name="Koren S."/>
            <person name="Silverstein K.A.T."/>
            <person name="Beckman K.B."/>
            <person name="Gohl D.M."/>
        </authorList>
    </citation>
    <scope>NUCLEOTIDE SEQUENCE</scope>
    <source>
        <strain evidence="2">Duluth1</strain>
        <tissue evidence="2">Whole animal</tissue>
    </source>
</reference>
<keyword evidence="3" id="KW-1185">Reference proteome</keyword>
<name>A0A9D4CAB6_DREPO</name>
<reference evidence="2" key="2">
    <citation type="submission" date="2020-11" db="EMBL/GenBank/DDBJ databases">
        <authorList>
            <person name="McCartney M.A."/>
            <person name="Auch B."/>
            <person name="Kono T."/>
            <person name="Mallez S."/>
            <person name="Becker A."/>
            <person name="Gohl D.M."/>
            <person name="Silverstein K.A.T."/>
            <person name="Koren S."/>
            <person name="Bechman K.B."/>
            <person name="Herman A."/>
            <person name="Abrahante J.E."/>
            <person name="Garbe J."/>
        </authorList>
    </citation>
    <scope>NUCLEOTIDE SEQUENCE</scope>
    <source>
        <strain evidence="2">Duluth1</strain>
        <tissue evidence="2">Whole animal</tissue>
    </source>
</reference>
<dbReference type="InterPro" id="IPR009057">
    <property type="entry name" value="Homeodomain-like_sf"/>
</dbReference>
<comment type="caution">
    <text evidence="2">The sequence shown here is derived from an EMBL/GenBank/DDBJ whole genome shotgun (WGS) entry which is preliminary data.</text>
</comment>
<evidence type="ECO:0000313" key="2">
    <source>
        <dbReference type="EMBL" id="KAH3719956.1"/>
    </source>
</evidence>
<proteinExistence type="predicted"/>
<sequence>MRTKTYSSRKFHSKYKNYLPENVLKAEVEAKSKQRSIRRATHEYGIPYNTLRDMVNGRKDSDKFGKETLF</sequence>